<protein>
    <submittedName>
        <fullName evidence="1">C-type lectin domain family 10 member A</fullName>
    </submittedName>
</protein>
<proteinExistence type="predicted"/>
<reference evidence="1" key="1">
    <citation type="submission" date="2020-04" db="EMBL/GenBank/DDBJ databases">
        <title>A chromosome-scale assembly and high-density genetic map of the yellow drum (Nibea albiflora) genome.</title>
        <authorList>
            <person name="Xu D."/>
            <person name="Zhang W."/>
            <person name="Chen R."/>
            <person name="Tan P."/>
            <person name="Wang L."/>
            <person name="Song H."/>
            <person name="Tian L."/>
            <person name="Zhu Q."/>
            <person name="Wang B."/>
        </authorList>
    </citation>
    <scope>NUCLEOTIDE SEQUENCE</scope>
    <source>
        <strain evidence="1">ZJHYS-2018</strain>
    </source>
</reference>
<evidence type="ECO:0000313" key="2">
    <source>
        <dbReference type="Proteomes" id="UP000805704"/>
    </source>
</evidence>
<gene>
    <name evidence="1" type="primary">CLEC10A</name>
    <name evidence="1" type="ORF">GBF38_002918</name>
</gene>
<sequence length="243" mass="28416">MEMADYVNKRPRCGQKRGGEKHQTVHSSNESTPMRCNATHFSDQNKLKEVQDCEPRRNDHNRLQEKFNALTKDINECENRNTILNNRIKKVQEEMDRLKGLTRCPCSQWCLPDWRLINSRCYFISSESKTWSESRKYCQTKGADLVVINSEEEQKALYRLDGDVHLLFWIGLSNVAGTFKWVDGSVLTKKFWQTGQPDHGGVNNREDCVEMYHFNPELANWNDAPCERKRCWLCEGSMFTITP</sequence>
<accession>A0ACB7FJJ1</accession>
<dbReference type="Proteomes" id="UP000805704">
    <property type="component" value="Chromosome 1"/>
</dbReference>
<keyword evidence="2" id="KW-1185">Reference proteome</keyword>
<evidence type="ECO:0000313" key="1">
    <source>
        <dbReference type="EMBL" id="KAG8014456.1"/>
    </source>
</evidence>
<name>A0ACB7FJJ1_NIBAL</name>
<dbReference type="EMBL" id="CM024789">
    <property type="protein sequence ID" value="KAG8014456.1"/>
    <property type="molecule type" value="Genomic_DNA"/>
</dbReference>
<comment type="caution">
    <text evidence="1">The sequence shown here is derived from an EMBL/GenBank/DDBJ whole genome shotgun (WGS) entry which is preliminary data.</text>
</comment>
<organism evidence="1 2">
    <name type="scientific">Nibea albiflora</name>
    <name type="common">Yellow drum</name>
    <name type="synonym">Corvina albiflora</name>
    <dbReference type="NCBI Taxonomy" id="240163"/>
    <lineage>
        <taxon>Eukaryota</taxon>
        <taxon>Metazoa</taxon>
        <taxon>Chordata</taxon>
        <taxon>Craniata</taxon>
        <taxon>Vertebrata</taxon>
        <taxon>Euteleostomi</taxon>
        <taxon>Actinopterygii</taxon>
        <taxon>Neopterygii</taxon>
        <taxon>Teleostei</taxon>
        <taxon>Neoteleostei</taxon>
        <taxon>Acanthomorphata</taxon>
        <taxon>Eupercaria</taxon>
        <taxon>Sciaenidae</taxon>
        <taxon>Nibea</taxon>
    </lineage>
</organism>